<evidence type="ECO:0000313" key="2">
    <source>
        <dbReference type="EMBL" id="ATU83608.1"/>
    </source>
</evidence>
<accession>K7XBC7</accession>
<proteinExistence type="predicted"/>
<evidence type="ECO:0000313" key="1">
    <source>
        <dbReference type="EMBL" id="AFX59682.1"/>
    </source>
</evidence>
<dbReference type="EMBL" id="MF768985">
    <property type="protein sequence ID" value="ATU83608.1"/>
    <property type="molecule type" value="Genomic_DNA"/>
</dbReference>
<dbReference type="Proteomes" id="UP000277283">
    <property type="component" value="Segment"/>
</dbReference>
<dbReference type="Proteomes" id="UP000267516">
    <property type="component" value="Segment"/>
</dbReference>
<evidence type="ECO:0000313" key="3">
    <source>
        <dbReference type="Proteomes" id="UP000277283"/>
    </source>
</evidence>
<reference evidence="2" key="3">
    <citation type="journal article" date="2018" name="Aquaculture">
        <title>Complete genome sequence of a white spot syndrome virus associated with a disease incursion in Australia.</title>
        <authorList>
            <person name="Oakey J."/>
            <person name="Smith C.S."/>
        </authorList>
    </citation>
    <scope>NUCLEOTIDE SEQUENCE [LARGE SCALE GENOMIC DNA]</scope>
    <source>
        <strain evidence="2">WSSV-AU</strain>
    </source>
</reference>
<organism evidence="1 3">
    <name type="scientific">White spot syndrome virus</name>
    <dbReference type="NCBI Taxonomy" id="342409"/>
    <lineage>
        <taxon>Viruses</taxon>
        <taxon>Viruses incertae sedis</taxon>
        <taxon>Naldaviricetes</taxon>
        <taxon>Nimaviridae</taxon>
        <taxon>Whispovirus</taxon>
    </lineage>
</organism>
<name>K7XBC7_9VIRU</name>
<dbReference type="EMBL" id="JX515788">
    <property type="protein sequence ID" value="AFX59682.1"/>
    <property type="molecule type" value="Genomic_DNA"/>
</dbReference>
<protein>
    <submittedName>
        <fullName evidence="2">ORF992</fullName>
    </submittedName>
    <submittedName>
        <fullName evidence="1">Wsv305</fullName>
    </submittedName>
</protein>
<reference evidence="3" key="2">
    <citation type="submission" date="2012-08" db="EMBL/GenBank/DDBJ databases">
        <authorList>
            <person name="Choi T.-J."/>
        </authorList>
    </citation>
    <scope>NUCLEOTIDE SEQUENCE [LARGE SCALE GENOMIC DNA]</scope>
    <source>
        <strain evidence="3">K-LV1</strain>
    </source>
</reference>
<sequence length="109" mass="12474">MISSLPLFKLTPHALHRKELFSCPIRENLRFLLLPLLAVSWLFIMDFSNRVLKYAFPGVLYVLSLLERALSLYVRACPRDLGKFVIKCNKLYTSLPNNLAKSGAMSVEM</sequence>
<gene>
    <name evidence="1" type="ORF">wssv_03050</name>
</gene>
<reference evidence="1" key="1">
    <citation type="submission" date="2012-08" db="EMBL/GenBank/DDBJ databases">
        <title>Cassytha pubescens and C. glabella (Lauraceae) are not disjunctly distributed between Australia and the Ryukyu Archipelago of Japan - evidence from morphological and molecular data.</title>
        <authorList>
            <person name="Kokubugata G."/>
            <person name="Nakamura K."/>
            <person name="Forster P.I."/>
            <person name="Wilson G.W."/>
            <person name="Holland A.E."/>
            <person name="Hirayama Y."/>
            <person name="Yokota M."/>
        </authorList>
    </citation>
    <scope>NUCLEOTIDE SEQUENCE</scope>
    <source>
        <strain evidence="1">K-LV1</strain>
    </source>
</reference>